<dbReference type="Pfam" id="PF00117">
    <property type="entry name" value="GATase"/>
    <property type="match status" value="1"/>
</dbReference>
<comment type="function">
    <text evidence="10">IGPS catalyzes the conversion of PRFAR and glutamine to IGP, AICAR and glutamate. The HisH subunit catalyzes the hydrolysis of glutamine to glutamate and ammonia as part of the synthesis of IGP and AICAR. The resulting ammonia molecule is channeled to the active site of HisF.</text>
</comment>
<evidence type="ECO:0000313" key="14">
    <source>
        <dbReference type="Proteomes" id="UP000184310"/>
    </source>
</evidence>
<comment type="catalytic activity">
    <reaction evidence="8 10">
        <text>5-[(5-phospho-1-deoxy-D-ribulos-1-ylimino)methylamino]-1-(5-phospho-beta-D-ribosyl)imidazole-4-carboxamide + L-glutamine = D-erythro-1-(imidazol-4-yl)glycerol 3-phosphate + 5-amino-1-(5-phospho-beta-D-ribosyl)imidazole-4-carboxamide + L-glutamate + H(+)</text>
        <dbReference type="Rhea" id="RHEA:24793"/>
        <dbReference type="ChEBI" id="CHEBI:15378"/>
        <dbReference type="ChEBI" id="CHEBI:29985"/>
        <dbReference type="ChEBI" id="CHEBI:58278"/>
        <dbReference type="ChEBI" id="CHEBI:58359"/>
        <dbReference type="ChEBI" id="CHEBI:58475"/>
        <dbReference type="ChEBI" id="CHEBI:58525"/>
        <dbReference type="EC" id="4.3.2.10"/>
    </reaction>
</comment>
<feature type="active site" evidence="10 11">
    <location>
        <position position="187"/>
    </location>
</feature>
<keyword evidence="13" id="KW-0808">Transferase</keyword>
<dbReference type="UniPathway" id="UPA00031">
    <property type="reaction ID" value="UER00010"/>
</dbReference>
<evidence type="ECO:0000256" key="5">
    <source>
        <dbReference type="ARBA" id="ARBA00022962"/>
    </source>
</evidence>
<dbReference type="EC" id="4.3.2.10" evidence="10"/>
<keyword evidence="14" id="KW-1185">Reference proteome</keyword>
<keyword evidence="5 10" id="KW-0315">Glutamine amidotransferase</keyword>
<feature type="active site" evidence="10 11">
    <location>
        <position position="185"/>
    </location>
</feature>
<evidence type="ECO:0000313" key="13">
    <source>
        <dbReference type="EMBL" id="SHI91662.1"/>
    </source>
</evidence>
<evidence type="ECO:0000256" key="10">
    <source>
        <dbReference type="HAMAP-Rule" id="MF_00278"/>
    </source>
</evidence>
<dbReference type="HAMAP" id="MF_00278">
    <property type="entry name" value="HisH"/>
    <property type="match status" value="1"/>
</dbReference>
<dbReference type="CDD" id="cd01748">
    <property type="entry name" value="GATase1_IGP_Synthase"/>
    <property type="match status" value="1"/>
</dbReference>
<evidence type="ECO:0000256" key="9">
    <source>
        <dbReference type="ARBA" id="ARBA00049534"/>
    </source>
</evidence>
<dbReference type="Gene3D" id="3.40.50.880">
    <property type="match status" value="1"/>
</dbReference>
<dbReference type="PIRSF" id="PIRSF000495">
    <property type="entry name" value="Amidotransf_hisH"/>
    <property type="match status" value="1"/>
</dbReference>
<comment type="catalytic activity">
    <reaction evidence="9 10">
        <text>L-glutamine + H2O = L-glutamate + NH4(+)</text>
        <dbReference type="Rhea" id="RHEA:15889"/>
        <dbReference type="ChEBI" id="CHEBI:15377"/>
        <dbReference type="ChEBI" id="CHEBI:28938"/>
        <dbReference type="ChEBI" id="CHEBI:29985"/>
        <dbReference type="ChEBI" id="CHEBI:58359"/>
        <dbReference type="EC" id="3.5.1.2"/>
    </reaction>
</comment>
<dbReference type="EMBL" id="FQZB01000005">
    <property type="protein sequence ID" value="SHI91662.1"/>
    <property type="molecule type" value="Genomic_DNA"/>
</dbReference>
<dbReference type="GO" id="GO:0004359">
    <property type="term" value="F:glutaminase activity"/>
    <property type="evidence" value="ECO:0007669"/>
    <property type="project" value="UniProtKB-EC"/>
</dbReference>
<evidence type="ECO:0000256" key="3">
    <source>
        <dbReference type="ARBA" id="ARBA00022605"/>
    </source>
</evidence>
<evidence type="ECO:0000256" key="2">
    <source>
        <dbReference type="ARBA" id="ARBA00011152"/>
    </source>
</evidence>
<keyword evidence="6 10" id="KW-0368">Histidine biosynthesis</keyword>
<keyword evidence="4 10" id="KW-0378">Hydrolase</keyword>
<dbReference type="PANTHER" id="PTHR42701:SF1">
    <property type="entry name" value="IMIDAZOLE GLYCEROL PHOSPHATE SYNTHASE SUBUNIT HISH"/>
    <property type="match status" value="1"/>
</dbReference>
<feature type="domain" description="Glutamine amidotransferase" evidence="12">
    <location>
        <begin position="4"/>
        <end position="192"/>
    </location>
</feature>
<dbReference type="InterPro" id="IPR029062">
    <property type="entry name" value="Class_I_gatase-like"/>
</dbReference>
<protein>
    <recommendedName>
        <fullName evidence="10">Imidazole glycerol phosphate synthase subunit HisH</fullName>
        <ecNumber evidence="10">4.3.2.10</ecNumber>
    </recommendedName>
    <alternativeName>
        <fullName evidence="10">IGP synthase glutaminase subunit</fullName>
        <ecNumber evidence="10">3.5.1.2</ecNumber>
    </alternativeName>
    <alternativeName>
        <fullName evidence="10">IGP synthase subunit HisH</fullName>
    </alternativeName>
    <alternativeName>
        <fullName evidence="10">ImGP synthase subunit HisH</fullName>
        <shortName evidence="10">IGPS subunit HisH</shortName>
    </alternativeName>
</protein>
<reference evidence="13 14" key="1">
    <citation type="submission" date="2016-11" db="EMBL/GenBank/DDBJ databases">
        <authorList>
            <person name="Jaros S."/>
            <person name="Januszkiewicz K."/>
            <person name="Wedrychowicz H."/>
        </authorList>
    </citation>
    <scope>NUCLEOTIDE SEQUENCE [LARGE SCALE GENOMIC DNA]</scope>
    <source>
        <strain evidence="13 14">DSM 21758</strain>
    </source>
</reference>
<keyword evidence="10" id="KW-0963">Cytoplasm</keyword>
<dbReference type="InterPro" id="IPR017926">
    <property type="entry name" value="GATASE"/>
</dbReference>
<evidence type="ECO:0000256" key="11">
    <source>
        <dbReference type="PIRSR" id="PIRSR000495-1"/>
    </source>
</evidence>
<evidence type="ECO:0000259" key="12">
    <source>
        <dbReference type="Pfam" id="PF00117"/>
    </source>
</evidence>
<proteinExistence type="inferred from homology"/>
<dbReference type="GO" id="GO:0016829">
    <property type="term" value="F:lyase activity"/>
    <property type="evidence" value="ECO:0007669"/>
    <property type="project" value="UniProtKB-KW"/>
</dbReference>
<dbReference type="GO" id="GO:0005737">
    <property type="term" value="C:cytoplasm"/>
    <property type="evidence" value="ECO:0007669"/>
    <property type="project" value="UniProtKB-SubCell"/>
</dbReference>
<comment type="pathway">
    <text evidence="1 10">Amino-acid biosynthesis; L-histidine biosynthesis; L-histidine from 5-phospho-alpha-D-ribose 1-diphosphate: step 5/9.</text>
</comment>
<dbReference type="PANTHER" id="PTHR42701">
    <property type="entry name" value="IMIDAZOLE GLYCEROL PHOSPHATE SYNTHASE SUBUNIT HISH"/>
    <property type="match status" value="1"/>
</dbReference>
<sequence>MIGIIDYGVGNLKSVYNALNYLNIKTKFVKSSKDFKDCYGFILPGVGAFKHGVENLIKSGLYEEIVDVKNEGRAILGICLGMQLLFNRSEEGDKDTSGLNFIEGDIVKLKGDIKIPHIGWNSLYFNKSNLKQDIFSGIKEEAYVYFVHSYMASVGEENVIAYTSYGENKIPAIVTKDNLIGMQFHPEKSGEVGLKFLKSFSGFAKNRV</sequence>
<dbReference type="InterPro" id="IPR010139">
    <property type="entry name" value="Imidazole-glycPsynth_HisH"/>
</dbReference>
<evidence type="ECO:0000256" key="7">
    <source>
        <dbReference type="ARBA" id="ARBA00023239"/>
    </source>
</evidence>
<dbReference type="PROSITE" id="PS51273">
    <property type="entry name" value="GATASE_TYPE_1"/>
    <property type="match status" value="1"/>
</dbReference>
<evidence type="ECO:0000256" key="1">
    <source>
        <dbReference type="ARBA" id="ARBA00005091"/>
    </source>
</evidence>
<dbReference type="SUPFAM" id="SSF52317">
    <property type="entry name" value="Class I glutamine amidotransferase-like"/>
    <property type="match status" value="1"/>
</dbReference>
<dbReference type="GO" id="GO:0000107">
    <property type="term" value="F:imidazoleglycerol-phosphate synthase activity"/>
    <property type="evidence" value="ECO:0007669"/>
    <property type="project" value="UniProtKB-UniRule"/>
</dbReference>
<keyword evidence="3 10" id="KW-0028">Amino-acid biosynthesis</keyword>
<dbReference type="STRING" id="1121302.SAMN02745163_01014"/>
<dbReference type="OrthoDB" id="9807137at2"/>
<evidence type="ECO:0000256" key="8">
    <source>
        <dbReference type="ARBA" id="ARBA00047838"/>
    </source>
</evidence>
<comment type="subunit">
    <text evidence="2 10">Heterodimer of HisH and HisF.</text>
</comment>
<organism evidence="13 14">
    <name type="scientific">Clostridium cavendishii DSM 21758</name>
    <dbReference type="NCBI Taxonomy" id="1121302"/>
    <lineage>
        <taxon>Bacteria</taxon>
        <taxon>Bacillati</taxon>
        <taxon>Bacillota</taxon>
        <taxon>Clostridia</taxon>
        <taxon>Eubacteriales</taxon>
        <taxon>Clostridiaceae</taxon>
        <taxon>Clostridium</taxon>
    </lineage>
</organism>
<evidence type="ECO:0000256" key="4">
    <source>
        <dbReference type="ARBA" id="ARBA00022801"/>
    </source>
</evidence>
<accession>A0A1M6F1T7</accession>
<dbReference type="NCBIfam" id="TIGR01855">
    <property type="entry name" value="IMP_synth_hisH"/>
    <property type="match status" value="1"/>
</dbReference>
<evidence type="ECO:0000256" key="6">
    <source>
        <dbReference type="ARBA" id="ARBA00023102"/>
    </source>
</evidence>
<dbReference type="AlphaFoldDB" id="A0A1M6F1T7"/>
<name>A0A1M6F1T7_9CLOT</name>
<dbReference type="RefSeq" id="WP_072985584.1">
    <property type="nucleotide sequence ID" value="NZ_FQZB01000005.1"/>
</dbReference>
<comment type="subcellular location">
    <subcellularLocation>
        <location evidence="10">Cytoplasm</location>
    </subcellularLocation>
</comment>
<dbReference type="GO" id="GO:0000105">
    <property type="term" value="P:L-histidine biosynthetic process"/>
    <property type="evidence" value="ECO:0007669"/>
    <property type="project" value="UniProtKB-UniRule"/>
</dbReference>
<keyword evidence="7 10" id="KW-0456">Lyase</keyword>
<dbReference type="Proteomes" id="UP000184310">
    <property type="component" value="Unassembled WGS sequence"/>
</dbReference>
<gene>
    <name evidence="10" type="primary">hisH</name>
    <name evidence="13" type="ORF">SAMN02745163_01014</name>
</gene>
<feature type="active site" description="Nucleophile" evidence="10 11">
    <location>
        <position position="79"/>
    </location>
</feature>
<dbReference type="EC" id="3.5.1.2" evidence="10"/>